<comment type="caution">
    <text evidence="3">The sequence shown here is derived from an EMBL/GenBank/DDBJ whole genome shotgun (WGS) entry which is preliminary data.</text>
</comment>
<sequence length="158" mass="16012">MQTFIRLTFRAGTEPAVALTGAAAGTAGAGALLVLLDLAEPLRPPLILFFLLTAPGAAAAAALRRFDPLSRVVLATAAGILVNVSVAQVLLVTQLWSVRAAVVAVAAVSAALYLLPAVRALPRERSASGDRSAAVERSVCGKGPEPASIVHAGKRNAG</sequence>
<keyword evidence="4" id="KW-1185">Reference proteome</keyword>
<reference evidence="3" key="2">
    <citation type="submission" date="2020-09" db="EMBL/GenBank/DDBJ databases">
        <authorList>
            <person name="Sun Q."/>
            <person name="Zhou Y."/>
        </authorList>
    </citation>
    <scope>NUCLEOTIDE SEQUENCE</scope>
    <source>
        <strain evidence="3">CGMCC 4.7201</strain>
    </source>
</reference>
<dbReference type="EMBL" id="BMMS01000025">
    <property type="protein sequence ID" value="GGO95426.1"/>
    <property type="molecule type" value="Genomic_DNA"/>
</dbReference>
<dbReference type="AlphaFoldDB" id="A0A917ZUY2"/>
<keyword evidence="2" id="KW-0812">Transmembrane</keyword>
<reference evidence="3" key="1">
    <citation type="journal article" date="2014" name="Int. J. Syst. Evol. Microbiol.">
        <title>Complete genome sequence of Corynebacterium casei LMG S-19264T (=DSM 44701T), isolated from a smear-ripened cheese.</title>
        <authorList>
            <consortium name="US DOE Joint Genome Institute (JGI-PGF)"/>
            <person name="Walter F."/>
            <person name="Albersmeier A."/>
            <person name="Kalinowski J."/>
            <person name="Ruckert C."/>
        </authorList>
    </citation>
    <scope>NUCLEOTIDE SEQUENCE</scope>
    <source>
        <strain evidence="3">CGMCC 4.7201</strain>
    </source>
</reference>
<proteinExistence type="predicted"/>
<name>A0A917ZUY2_9ACTN</name>
<feature type="region of interest" description="Disordered" evidence="1">
    <location>
        <begin position="132"/>
        <end position="158"/>
    </location>
</feature>
<dbReference type="RefSeq" id="WP_189134270.1">
    <property type="nucleotide sequence ID" value="NZ_BMMS01000025.1"/>
</dbReference>
<organism evidence="3 4">
    <name type="scientific">Wenjunlia tyrosinilytica</name>
    <dbReference type="NCBI Taxonomy" id="1544741"/>
    <lineage>
        <taxon>Bacteria</taxon>
        <taxon>Bacillati</taxon>
        <taxon>Actinomycetota</taxon>
        <taxon>Actinomycetes</taxon>
        <taxon>Kitasatosporales</taxon>
        <taxon>Streptomycetaceae</taxon>
        <taxon>Wenjunlia</taxon>
    </lineage>
</organism>
<protein>
    <submittedName>
        <fullName evidence="3">Uncharacterized protein</fullName>
    </submittedName>
</protein>
<accession>A0A917ZUY2</accession>
<dbReference type="Proteomes" id="UP000641932">
    <property type="component" value="Unassembled WGS sequence"/>
</dbReference>
<gene>
    <name evidence="3" type="ORF">GCM10012280_52590</name>
</gene>
<feature type="transmembrane region" description="Helical" evidence="2">
    <location>
        <begin position="96"/>
        <end position="115"/>
    </location>
</feature>
<evidence type="ECO:0000256" key="2">
    <source>
        <dbReference type="SAM" id="Phobius"/>
    </source>
</evidence>
<keyword evidence="2" id="KW-0472">Membrane</keyword>
<feature type="transmembrane region" description="Helical" evidence="2">
    <location>
        <begin position="72"/>
        <end position="90"/>
    </location>
</feature>
<evidence type="ECO:0000313" key="4">
    <source>
        <dbReference type="Proteomes" id="UP000641932"/>
    </source>
</evidence>
<feature type="transmembrane region" description="Helical" evidence="2">
    <location>
        <begin position="16"/>
        <end position="36"/>
    </location>
</feature>
<keyword evidence="2" id="KW-1133">Transmembrane helix</keyword>
<feature type="transmembrane region" description="Helical" evidence="2">
    <location>
        <begin position="42"/>
        <end position="63"/>
    </location>
</feature>
<evidence type="ECO:0000256" key="1">
    <source>
        <dbReference type="SAM" id="MobiDB-lite"/>
    </source>
</evidence>
<evidence type="ECO:0000313" key="3">
    <source>
        <dbReference type="EMBL" id="GGO95426.1"/>
    </source>
</evidence>